<protein>
    <submittedName>
        <fullName evidence="3">Uncharacterized protein</fullName>
    </submittedName>
</protein>
<dbReference type="EMBL" id="GBHO01036258">
    <property type="protein sequence ID" value="JAG07346.1"/>
    <property type="molecule type" value="Transcribed_RNA"/>
</dbReference>
<evidence type="ECO:0000313" key="3">
    <source>
        <dbReference type="EMBL" id="JAG07347.1"/>
    </source>
</evidence>
<evidence type="ECO:0000256" key="1">
    <source>
        <dbReference type="SAM" id="MobiDB-lite"/>
    </source>
</evidence>
<feature type="region of interest" description="Disordered" evidence="1">
    <location>
        <begin position="1"/>
        <end position="25"/>
    </location>
</feature>
<proteinExistence type="predicted"/>
<gene>
    <name evidence="2" type="ORF">CM83_70332</name>
    <name evidence="3" type="ORF">CM83_70333</name>
    <name evidence="4" type="ORF">g.68188</name>
</gene>
<reference evidence="3" key="2">
    <citation type="submission" date="2014-07" db="EMBL/GenBank/DDBJ databases">
        <authorList>
            <person name="Hull J."/>
        </authorList>
    </citation>
    <scope>NUCLEOTIDE SEQUENCE</scope>
</reference>
<reference evidence="4" key="3">
    <citation type="journal article" date="2016" name="Gigascience">
        <title>De novo construction of an expanded transcriptome assembly for the western tarnished plant bug, Lygus hesperus.</title>
        <authorList>
            <person name="Tassone E.E."/>
            <person name="Geib S.M."/>
            <person name="Hall B."/>
            <person name="Fabrick J.A."/>
            <person name="Brent C.S."/>
            <person name="Hull J.J."/>
        </authorList>
    </citation>
    <scope>NUCLEOTIDE SEQUENCE</scope>
</reference>
<evidence type="ECO:0000313" key="2">
    <source>
        <dbReference type="EMBL" id="JAG07346.1"/>
    </source>
</evidence>
<dbReference type="AlphaFoldDB" id="A0A0A9WFW8"/>
<feature type="compositionally biased region" description="Low complexity" evidence="1">
    <location>
        <begin position="1"/>
        <end position="13"/>
    </location>
</feature>
<name>A0A0A9WFW8_LYGHE</name>
<sequence length="120" mass="13598">MTTPDSTTAAAKTTSKRNSKEHHNSCAYLTTHSSMTRGGTLRKDLQVPLARDDNCKNAEVCCNDQENNEMNATQTNSLSLNRYEFHFRIPTEEIVNVTSPQSRHKLIAHRITDYNTNSNR</sequence>
<dbReference type="EMBL" id="GBHO01036257">
    <property type="protein sequence ID" value="JAG07347.1"/>
    <property type="molecule type" value="Transcribed_RNA"/>
</dbReference>
<reference evidence="3" key="1">
    <citation type="journal article" date="2014" name="PLoS ONE">
        <title>Transcriptome-Based Identification of ABC Transporters in the Western Tarnished Plant Bug Lygus hesperus.</title>
        <authorList>
            <person name="Hull J.J."/>
            <person name="Chaney K."/>
            <person name="Geib S.M."/>
            <person name="Fabrick J.A."/>
            <person name="Brent C.S."/>
            <person name="Walsh D."/>
            <person name="Lavine L.C."/>
        </authorList>
    </citation>
    <scope>NUCLEOTIDE SEQUENCE</scope>
</reference>
<dbReference type="EMBL" id="GDHC01014980">
    <property type="protein sequence ID" value="JAQ03649.1"/>
    <property type="molecule type" value="Transcribed_RNA"/>
</dbReference>
<accession>A0A0A9WFW8</accession>
<organism evidence="3">
    <name type="scientific">Lygus hesperus</name>
    <name type="common">Western plant bug</name>
    <dbReference type="NCBI Taxonomy" id="30085"/>
    <lineage>
        <taxon>Eukaryota</taxon>
        <taxon>Metazoa</taxon>
        <taxon>Ecdysozoa</taxon>
        <taxon>Arthropoda</taxon>
        <taxon>Hexapoda</taxon>
        <taxon>Insecta</taxon>
        <taxon>Pterygota</taxon>
        <taxon>Neoptera</taxon>
        <taxon>Paraneoptera</taxon>
        <taxon>Hemiptera</taxon>
        <taxon>Heteroptera</taxon>
        <taxon>Panheteroptera</taxon>
        <taxon>Cimicomorpha</taxon>
        <taxon>Miridae</taxon>
        <taxon>Mirini</taxon>
        <taxon>Lygus</taxon>
    </lineage>
</organism>
<evidence type="ECO:0000313" key="4">
    <source>
        <dbReference type="EMBL" id="JAQ03649.1"/>
    </source>
</evidence>